<dbReference type="Pfam" id="PF06886">
    <property type="entry name" value="TPX2"/>
    <property type="match status" value="1"/>
</dbReference>
<comment type="similarity">
    <text evidence="2">Belongs to the TPX2 family.</text>
</comment>
<dbReference type="Proteomes" id="UP000050792">
    <property type="component" value="Unassembled WGS sequence"/>
</dbReference>
<reference evidence="7" key="2">
    <citation type="submission" date="2023-11" db="UniProtKB">
        <authorList>
            <consortium name="WormBaseParasite"/>
        </authorList>
    </citation>
    <scope>IDENTIFICATION</scope>
</reference>
<comment type="subcellular location">
    <subcellularLocation>
        <location evidence="1">Cytoplasm</location>
        <location evidence="1">Cytoskeleton</location>
    </subcellularLocation>
</comment>
<accession>A0AA85EN86</accession>
<evidence type="ECO:0000256" key="1">
    <source>
        <dbReference type="ARBA" id="ARBA00004245"/>
    </source>
</evidence>
<name>A0AA85EN86_9TREM</name>
<feature type="domain" description="TPX2 C-terminal" evidence="5">
    <location>
        <begin position="173"/>
        <end position="244"/>
    </location>
</feature>
<evidence type="ECO:0000256" key="3">
    <source>
        <dbReference type="ARBA" id="ARBA00022490"/>
    </source>
</evidence>
<organism evidence="6 7">
    <name type="scientific">Schistosoma rodhaini</name>
    <dbReference type="NCBI Taxonomy" id="6188"/>
    <lineage>
        <taxon>Eukaryota</taxon>
        <taxon>Metazoa</taxon>
        <taxon>Spiralia</taxon>
        <taxon>Lophotrochozoa</taxon>
        <taxon>Platyhelminthes</taxon>
        <taxon>Trematoda</taxon>
        <taxon>Digenea</taxon>
        <taxon>Strigeidida</taxon>
        <taxon>Schistosomatoidea</taxon>
        <taxon>Schistosomatidae</taxon>
        <taxon>Schistosoma</taxon>
    </lineage>
</organism>
<keyword evidence="6" id="KW-1185">Reference proteome</keyword>
<evidence type="ECO:0000313" key="6">
    <source>
        <dbReference type="Proteomes" id="UP000050792"/>
    </source>
</evidence>
<keyword evidence="4" id="KW-0206">Cytoskeleton</keyword>
<dbReference type="InterPro" id="IPR027329">
    <property type="entry name" value="TPX2_C"/>
</dbReference>
<dbReference type="GO" id="GO:0005856">
    <property type="term" value="C:cytoskeleton"/>
    <property type="evidence" value="ECO:0007669"/>
    <property type="project" value="UniProtKB-SubCell"/>
</dbReference>
<protein>
    <recommendedName>
        <fullName evidence="5">TPX2 C-terminal domain-containing protein</fullName>
    </recommendedName>
</protein>
<evidence type="ECO:0000256" key="2">
    <source>
        <dbReference type="ARBA" id="ARBA00005885"/>
    </source>
</evidence>
<dbReference type="AlphaFoldDB" id="A0AA85EN86"/>
<evidence type="ECO:0000256" key="4">
    <source>
        <dbReference type="ARBA" id="ARBA00023212"/>
    </source>
</evidence>
<keyword evidence="3" id="KW-0963">Cytoplasm</keyword>
<proteinExistence type="inferred from homology"/>
<sequence>MLLIIYNCSQLRTTRNSLGGSLNVITIMRAKRHPTVMLSCDSDHDSNKENCTHPKPFSFEDRELSLIKRRNERIVQAELHANLLANSFKAQPMRVGSPDRLPPRVVHSPVHPISFHSFTEERIALHRSRREASTSAEESIIARGRTKSPSVIYRTPFIPTFPERSPIVAVPPKLATVERAMSRSKYDDEAQRRRDILQQQSEVIRLKRMEDEANKIRQIRKESVHKPEPIRRYKTIKSPTRKPPTVPKSPVLSTLRKRIHKHNDI</sequence>
<reference evidence="6" key="1">
    <citation type="submission" date="2022-06" db="EMBL/GenBank/DDBJ databases">
        <authorList>
            <person name="Berger JAMES D."/>
            <person name="Berger JAMES D."/>
        </authorList>
    </citation>
    <scope>NUCLEOTIDE SEQUENCE [LARGE SCALE GENOMIC DNA]</scope>
</reference>
<evidence type="ECO:0000259" key="5">
    <source>
        <dbReference type="Pfam" id="PF06886"/>
    </source>
</evidence>
<evidence type="ECO:0000313" key="7">
    <source>
        <dbReference type="WBParaSite" id="SRDH1_15810.1"/>
    </source>
</evidence>
<dbReference type="WBParaSite" id="SRDH1_15810.1">
    <property type="protein sequence ID" value="SRDH1_15810.1"/>
    <property type="gene ID" value="SRDH1_15810"/>
</dbReference>